<gene>
    <name evidence="1" type="ORF">ElyMa_006710100</name>
</gene>
<dbReference type="AlphaFoldDB" id="A0AAV4IT50"/>
<evidence type="ECO:0000313" key="1">
    <source>
        <dbReference type="EMBL" id="GFS12943.1"/>
    </source>
</evidence>
<proteinExistence type="predicted"/>
<dbReference type="EMBL" id="BMAT01013430">
    <property type="protein sequence ID" value="GFS12943.1"/>
    <property type="molecule type" value="Genomic_DNA"/>
</dbReference>
<feature type="non-terminal residue" evidence="1">
    <location>
        <position position="1"/>
    </location>
</feature>
<name>A0AAV4IT50_9GAST</name>
<reference evidence="1 2" key="1">
    <citation type="journal article" date="2021" name="Elife">
        <title>Chloroplast acquisition without the gene transfer in kleptoplastic sea slugs, Plakobranchus ocellatus.</title>
        <authorList>
            <person name="Maeda T."/>
            <person name="Takahashi S."/>
            <person name="Yoshida T."/>
            <person name="Shimamura S."/>
            <person name="Takaki Y."/>
            <person name="Nagai Y."/>
            <person name="Toyoda A."/>
            <person name="Suzuki Y."/>
            <person name="Arimoto A."/>
            <person name="Ishii H."/>
            <person name="Satoh N."/>
            <person name="Nishiyama T."/>
            <person name="Hasebe M."/>
            <person name="Maruyama T."/>
            <person name="Minagawa J."/>
            <person name="Obokata J."/>
            <person name="Shigenobu S."/>
        </authorList>
    </citation>
    <scope>NUCLEOTIDE SEQUENCE [LARGE SCALE GENOMIC DNA]</scope>
</reference>
<dbReference type="Proteomes" id="UP000762676">
    <property type="component" value="Unassembled WGS sequence"/>
</dbReference>
<organism evidence="1 2">
    <name type="scientific">Elysia marginata</name>
    <dbReference type="NCBI Taxonomy" id="1093978"/>
    <lineage>
        <taxon>Eukaryota</taxon>
        <taxon>Metazoa</taxon>
        <taxon>Spiralia</taxon>
        <taxon>Lophotrochozoa</taxon>
        <taxon>Mollusca</taxon>
        <taxon>Gastropoda</taxon>
        <taxon>Heterobranchia</taxon>
        <taxon>Euthyneura</taxon>
        <taxon>Panpulmonata</taxon>
        <taxon>Sacoglossa</taxon>
        <taxon>Placobranchoidea</taxon>
        <taxon>Plakobranchidae</taxon>
        <taxon>Elysia</taxon>
    </lineage>
</organism>
<keyword evidence="2" id="KW-1185">Reference proteome</keyword>
<accession>A0AAV4IT50</accession>
<evidence type="ECO:0000313" key="2">
    <source>
        <dbReference type="Proteomes" id="UP000762676"/>
    </source>
</evidence>
<protein>
    <submittedName>
        <fullName evidence="1">Uncharacterized protein</fullName>
    </submittedName>
</protein>
<comment type="caution">
    <text evidence="1">The sequence shown here is derived from an EMBL/GenBank/DDBJ whole genome shotgun (WGS) entry which is preliminary data.</text>
</comment>
<sequence>DVVTMLMETIVKKSAAAIANRTRMGTQSVTWSLDAVSKAVKLITNHRHAKIV</sequence>
<feature type="non-terminal residue" evidence="1">
    <location>
        <position position="52"/>
    </location>
</feature>